<dbReference type="GO" id="GO:0005634">
    <property type="term" value="C:nucleus"/>
    <property type="evidence" value="ECO:0007669"/>
    <property type="project" value="TreeGrafter"/>
</dbReference>
<dbReference type="AlphaFoldDB" id="A0A2U1Q0L9"/>
<organism evidence="2 3">
    <name type="scientific">Artemisia annua</name>
    <name type="common">Sweet wormwood</name>
    <dbReference type="NCBI Taxonomy" id="35608"/>
    <lineage>
        <taxon>Eukaryota</taxon>
        <taxon>Viridiplantae</taxon>
        <taxon>Streptophyta</taxon>
        <taxon>Embryophyta</taxon>
        <taxon>Tracheophyta</taxon>
        <taxon>Spermatophyta</taxon>
        <taxon>Magnoliopsida</taxon>
        <taxon>eudicotyledons</taxon>
        <taxon>Gunneridae</taxon>
        <taxon>Pentapetalae</taxon>
        <taxon>asterids</taxon>
        <taxon>campanulids</taxon>
        <taxon>Asterales</taxon>
        <taxon>Asteraceae</taxon>
        <taxon>Asteroideae</taxon>
        <taxon>Anthemideae</taxon>
        <taxon>Artemisiinae</taxon>
        <taxon>Artemisia</taxon>
    </lineage>
</organism>
<dbReference type="GO" id="GO:0016480">
    <property type="term" value="P:negative regulation of transcription by RNA polymerase III"/>
    <property type="evidence" value="ECO:0007669"/>
    <property type="project" value="InterPro"/>
</dbReference>
<dbReference type="Gene3D" id="3.40.1000.50">
    <property type="entry name" value="Repressor of RNA polymerase III transcription Maf1"/>
    <property type="match status" value="1"/>
</dbReference>
<name>A0A2U1Q0L9_ARTAN</name>
<feature type="compositionally biased region" description="Basic and acidic residues" evidence="1">
    <location>
        <begin position="107"/>
        <end position="130"/>
    </location>
</feature>
<dbReference type="InterPro" id="IPR015257">
    <property type="entry name" value="Maf1"/>
</dbReference>
<comment type="caution">
    <text evidence="2">The sequence shown here is derived from an EMBL/GenBank/DDBJ whole genome shotgun (WGS) entry which is preliminary data.</text>
</comment>
<dbReference type="EMBL" id="PKPP01000540">
    <property type="protein sequence ID" value="PWA91483.1"/>
    <property type="molecule type" value="Genomic_DNA"/>
</dbReference>
<dbReference type="Proteomes" id="UP000245207">
    <property type="component" value="Unassembled WGS sequence"/>
</dbReference>
<evidence type="ECO:0000313" key="3">
    <source>
        <dbReference type="Proteomes" id="UP000245207"/>
    </source>
</evidence>
<reference evidence="2 3" key="1">
    <citation type="journal article" date="2018" name="Mol. Plant">
        <title>The genome of Artemisia annua provides insight into the evolution of Asteraceae family and artemisinin biosynthesis.</title>
        <authorList>
            <person name="Shen Q."/>
            <person name="Zhang L."/>
            <person name="Liao Z."/>
            <person name="Wang S."/>
            <person name="Yan T."/>
            <person name="Shi P."/>
            <person name="Liu M."/>
            <person name="Fu X."/>
            <person name="Pan Q."/>
            <person name="Wang Y."/>
            <person name="Lv Z."/>
            <person name="Lu X."/>
            <person name="Zhang F."/>
            <person name="Jiang W."/>
            <person name="Ma Y."/>
            <person name="Chen M."/>
            <person name="Hao X."/>
            <person name="Li L."/>
            <person name="Tang Y."/>
            <person name="Lv G."/>
            <person name="Zhou Y."/>
            <person name="Sun X."/>
            <person name="Brodelius P.E."/>
            <person name="Rose J.K.C."/>
            <person name="Tang K."/>
        </authorList>
    </citation>
    <scope>NUCLEOTIDE SEQUENCE [LARGE SCALE GENOMIC DNA]</scope>
    <source>
        <strain evidence="3">cv. Huhao1</strain>
        <tissue evidence="2">Leaf</tissue>
    </source>
</reference>
<feature type="region of interest" description="Disordered" evidence="1">
    <location>
        <begin position="101"/>
        <end position="153"/>
    </location>
</feature>
<protein>
    <submittedName>
        <fullName evidence="2">Uncharacterized protein</fullName>
    </submittedName>
</protein>
<accession>A0A2U1Q0L9</accession>
<sequence>MKGVCGVWHGDYLVIFIEIGGLGNIINIKTWKLDNEDGMWKTFYDNINEAVDVEACQIYEYTPHKKVNPLLKADGGVWAAYYVFINIVRRRVIVAEFSIISPNSSSDDSRSDDSRSDDDAGRHDYDHREDNIDDDEEEEGKQDGGEEYVLNRI</sequence>
<gene>
    <name evidence="2" type="ORF">CTI12_AA028250</name>
</gene>
<dbReference type="PANTHER" id="PTHR22504:SF0">
    <property type="entry name" value="REPRESSOR OF RNA POLYMERASE III TRANSCRIPTION MAF1 HOMOLOG"/>
    <property type="match status" value="1"/>
</dbReference>
<dbReference type="GO" id="GO:0000994">
    <property type="term" value="F:RNA polymerase III core binding"/>
    <property type="evidence" value="ECO:0007669"/>
    <property type="project" value="TreeGrafter"/>
</dbReference>
<dbReference type="PANTHER" id="PTHR22504">
    <property type="entry name" value="REPRESSOR OF RNA POLYMERASE III TRANSCRIPTION MAF1"/>
    <property type="match status" value="1"/>
</dbReference>
<keyword evidence="3" id="KW-1185">Reference proteome</keyword>
<dbReference type="InterPro" id="IPR038564">
    <property type="entry name" value="Maf1_sf"/>
</dbReference>
<dbReference type="Pfam" id="PF09174">
    <property type="entry name" value="Maf1"/>
    <property type="match status" value="1"/>
</dbReference>
<proteinExistence type="predicted"/>
<feature type="compositionally biased region" description="Acidic residues" evidence="1">
    <location>
        <begin position="131"/>
        <end position="140"/>
    </location>
</feature>
<evidence type="ECO:0000256" key="1">
    <source>
        <dbReference type="SAM" id="MobiDB-lite"/>
    </source>
</evidence>
<evidence type="ECO:0000313" key="2">
    <source>
        <dbReference type="EMBL" id="PWA91483.1"/>
    </source>
</evidence>